<organism evidence="1 2">
    <name type="scientific">Pendulispora rubella</name>
    <dbReference type="NCBI Taxonomy" id="2741070"/>
    <lineage>
        <taxon>Bacteria</taxon>
        <taxon>Pseudomonadati</taxon>
        <taxon>Myxococcota</taxon>
        <taxon>Myxococcia</taxon>
        <taxon>Myxococcales</taxon>
        <taxon>Sorangiineae</taxon>
        <taxon>Pendulisporaceae</taxon>
        <taxon>Pendulispora</taxon>
    </lineage>
</organism>
<proteinExistence type="predicted"/>
<dbReference type="EMBL" id="CP089983">
    <property type="protein sequence ID" value="WXB01233.1"/>
    <property type="molecule type" value="Genomic_DNA"/>
</dbReference>
<sequence length="136" mass="15229">MHVFERPVRFADVDATGVVFFPTFFAYCSEALEQLLLLVIRDGYAEVVLQRKIGLPTVRIAGDFTSPLRFGDTARIAIQTEHIGTRSFTLRYSVTRASDGLPVAELRGTVATIDLLSTRPIHIPEDIRSVLEQHRS</sequence>
<protein>
    <submittedName>
        <fullName evidence="1">Acyl-CoA thioesterase</fullName>
    </submittedName>
</protein>
<dbReference type="CDD" id="cd00586">
    <property type="entry name" value="4HBT"/>
    <property type="match status" value="1"/>
</dbReference>
<gene>
    <name evidence="1" type="ORF">LVJ94_30470</name>
</gene>
<evidence type="ECO:0000313" key="1">
    <source>
        <dbReference type="EMBL" id="WXB01233.1"/>
    </source>
</evidence>
<dbReference type="RefSeq" id="WP_394830843.1">
    <property type="nucleotide sequence ID" value="NZ_CP089929.1"/>
</dbReference>
<dbReference type="InterPro" id="IPR050563">
    <property type="entry name" value="4-hydroxybenzoyl-CoA_TE"/>
</dbReference>
<dbReference type="Pfam" id="PF13279">
    <property type="entry name" value="4HBT_2"/>
    <property type="match status" value="1"/>
</dbReference>
<dbReference type="SUPFAM" id="SSF54637">
    <property type="entry name" value="Thioesterase/thiol ester dehydrase-isomerase"/>
    <property type="match status" value="1"/>
</dbReference>
<dbReference type="Proteomes" id="UP001374803">
    <property type="component" value="Chromosome"/>
</dbReference>
<dbReference type="PANTHER" id="PTHR31793:SF24">
    <property type="entry name" value="LONG-CHAIN ACYL-COA THIOESTERASE FADM"/>
    <property type="match status" value="1"/>
</dbReference>
<evidence type="ECO:0000313" key="2">
    <source>
        <dbReference type="Proteomes" id="UP001374803"/>
    </source>
</evidence>
<keyword evidence="2" id="KW-1185">Reference proteome</keyword>
<dbReference type="Gene3D" id="3.10.129.10">
    <property type="entry name" value="Hotdog Thioesterase"/>
    <property type="match status" value="1"/>
</dbReference>
<dbReference type="InterPro" id="IPR029069">
    <property type="entry name" value="HotDog_dom_sf"/>
</dbReference>
<dbReference type="PANTHER" id="PTHR31793">
    <property type="entry name" value="4-HYDROXYBENZOYL-COA THIOESTERASE FAMILY MEMBER"/>
    <property type="match status" value="1"/>
</dbReference>
<name>A0ABZ2KRE9_9BACT</name>
<reference evidence="1" key="1">
    <citation type="submission" date="2021-12" db="EMBL/GenBank/DDBJ databases">
        <title>Discovery of the Pendulisporaceae a myxobacterial family with distinct sporulation behavior and unique specialized metabolism.</title>
        <authorList>
            <person name="Garcia R."/>
            <person name="Popoff A."/>
            <person name="Bader C.D."/>
            <person name="Loehr J."/>
            <person name="Walesch S."/>
            <person name="Walt C."/>
            <person name="Boldt J."/>
            <person name="Bunk B."/>
            <person name="Haeckl F.J.F.P.J."/>
            <person name="Gunesch A.P."/>
            <person name="Birkelbach J."/>
            <person name="Nuebel U."/>
            <person name="Pietschmann T."/>
            <person name="Bach T."/>
            <person name="Mueller R."/>
        </authorList>
    </citation>
    <scope>NUCLEOTIDE SEQUENCE</scope>
    <source>
        <strain evidence="1">MSr11367</strain>
    </source>
</reference>
<accession>A0ABZ2KRE9</accession>